<dbReference type="Pfam" id="PF04230">
    <property type="entry name" value="PS_pyruv_trans"/>
    <property type="match status" value="1"/>
</dbReference>
<feature type="domain" description="Coenzyme F420 hydrogenase/dehydrogenase beta subunit N-terminal" evidence="3">
    <location>
        <begin position="630"/>
        <end position="700"/>
    </location>
</feature>
<dbReference type="RefSeq" id="WP_094838087.1">
    <property type="nucleotide sequence ID" value="NZ_NEVQ01000013.1"/>
</dbReference>
<sequence>MFKEISQKIGSFLRSTKLDQYLVRKWVYRNISYVLDFVYQDVKFGFDVSPLSNGRFLLELVERRHKNVPILVSTANRKQILARSAPIDDVISLIGKTINQAIVEIDTFHSNNDSSGTSVSSRRRTVAPTAKSLRVGVLTLPLNANIGGNLQAYAMMEALRKLGHSPVFINSKRLPDDDESKQPPVGPADLSKPLLASSVKLGARLSNTSFTDKYLVPITVPFNSSELLARDIDRLGLDAIVAGSDQIWRPRYARSHLTSFFFGFLPEDSKIKRISYAASFGAPNWEFSEDQTREAARLIKYFDAVGVREDRGVELCSSYLGVEAKHVLDPTLLLARGDYAQVIAEAKQTSNVGQVVAYVLDVTDDKVAVVEELSKSLGLNAFSTTGDAFPVHKNGGEGAKGDKSVQQWLASLDNAAFVVTDSFHGVAFCILFNKPFIAYGNPSRGISRFTSLLKIVGLEDRLVIKSSDVDINKMLEPVNWNVVNERLANWRAESFGFLRKALSSSKEIRASPSPNGTSRSAVVTKINHVSTTPRSEAAHSNPICVPLNVLCSGCGVCVSESQGSLGMAWSKDGFLVPEQKSKVIPISAVKVCPFNPSPDKEVEDEDAIGELFFSSAKNVDAKAGRYENAYIGYSKEYRPTSSSGGIATYVFDQLLKRGEVDYLFIVRSDGGGGYKYQIFDKEDDIRSISKTRYFPVSLEELFTVLARKKGRVAVSGVACFIKAIRLKQHYYPELKDRIPFLIGIICGGLKSRNYTDFLAQSAGIKGPYTNPSYRVKDPNSSAKEYSFSAIDRNSLVHEVKMQRLGDMWGSGLFKARACDFCTDVLTELADISLGDAWLPEYKADGMGNSVVVTRSQLAEKIIQSGIESGELVLDAAPISSISRSQGGGFRHKRASLKFRIWQANNFSSIPVPVIRPRLLTNVPISEALIQIRRERARSKSLLYWNKTLNVRSFRKRMRSTLQDLKVATAARKNRDEDPLDIGQPIGRWVLRKIESGQINFHMLRTVLEIGRRRKADSKELQRTSTTEVK</sequence>
<feature type="region of interest" description="Disordered" evidence="1">
    <location>
        <begin position="171"/>
        <end position="191"/>
    </location>
</feature>
<organism evidence="5 6">
    <name type="scientific">Bordetella genomosp. 4</name>
    <dbReference type="NCBI Taxonomy" id="463044"/>
    <lineage>
        <taxon>Bacteria</taxon>
        <taxon>Pseudomonadati</taxon>
        <taxon>Pseudomonadota</taxon>
        <taxon>Betaproteobacteria</taxon>
        <taxon>Burkholderiales</taxon>
        <taxon>Alcaligenaceae</taxon>
        <taxon>Bordetella</taxon>
    </lineage>
</organism>
<reference evidence="5 6" key="1">
    <citation type="submission" date="2017-05" db="EMBL/GenBank/DDBJ databases">
        <title>Complete and WGS of Bordetella genogroups.</title>
        <authorList>
            <person name="Spilker T."/>
            <person name="LiPuma J."/>
        </authorList>
    </citation>
    <scope>NUCLEOTIDE SEQUENCE [LARGE SCALE GENOMIC DNA]</scope>
    <source>
        <strain evidence="5 6">AU9919</strain>
    </source>
</reference>
<dbReference type="InterPro" id="IPR007345">
    <property type="entry name" value="Polysacch_pyruvyl_Trfase"/>
</dbReference>
<protein>
    <recommendedName>
        <fullName evidence="7">4Fe-4S ferredoxin-type domain-containing protein</fullName>
    </recommendedName>
</protein>
<dbReference type="Pfam" id="PF04422">
    <property type="entry name" value="FrhB_FdhB_N"/>
    <property type="match status" value="1"/>
</dbReference>
<evidence type="ECO:0000259" key="2">
    <source>
        <dbReference type="Pfam" id="PF04230"/>
    </source>
</evidence>
<dbReference type="PANTHER" id="PTHR31332:SF0">
    <property type="entry name" value="7-HYDROXYMETHYL CHLOROPHYLL A REDUCTASE, CHLOROPLASTIC"/>
    <property type="match status" value="1"/>
</dbReference>
<feature type="domain" description="Coenzyme F420 hydrogenase/dehydrogenase beta subunit C-terminal" evidence="4">
    <location>
        <begin position="711"/>
        <end position="875"/>
    </location>
</feature>
<evidence type="ECO:0000313" key="5">
    <source>
        <dbReference type="EMBL" id="OZI56390.1"/>
    </source>
</evidence>
<keyword evidence="6" id="KW-1185">Reference proteome</keyword>
<gene>
    <name evidence="5" type="ORF">CAL20_13220</name>
</gene>
<dbReference type="EMBL" id="NEVQ01000013">
    <property type="protein sequence ID" value="OZI56390.1"/>
    <property type="molecule type" value="Genomic_DNA"/>
</dbReference>
<evidence type="ECO:0000256" key="1">
    <source>
        <dbReference type="SAM" id="MobiDB-lite"/>
    </source>
</evidence>
<name>A0A261U569_9BORD</name>
<dbReference type="Proteomes" id="UP000216885">
    <property type="component" value="Unassembled WGS sequence"/>
</dbReference>
<dbReference type="Pfam" id="PF04432">
    <property type="entry name" value="FrhB_FdhB_C"/>
    <property type="match status" value="1"/>
</dbReference>
<dbReference type="GO" id="GO:0052592">
    <property type="term" value="F:oxidoreductase activity, acting on CH or CH2 groups, with an iron-sulfur protein as acceptor"/>
    <property type="evidence" value="ECO:0007669"/>
    <property type="project" value="TreeGrafter"/>
</dbReference>
<evidence type="ECO:0000259" key="4">
    <source>
        <dbReference type="Pfam" id="PF04432"/>
    </source>
</evidence>
<comment type="caution">
    <text evidence="5">The sequence shown here is derived from an EMBL/GenBank/DDBJ whole genome shotgun (WGS) entry which is preliminary data.</text>
</comment>
<feature type="domain" description="Polysaccharide pyruvyl transferase" evidence="2">
    <location>
        <begin position="145"/>
        <end position="441"/>
    </location>
</feature>
<dbReference type="PANTHER" id="PTHR31332">
    <property type="entry name" value="7-HYDROXYMETHYL CHLOROPHYLL A REDUCTASE, CHLOROPLASTIC"/>
    <property type="match status" value="1"/>
</dbReference>
<evidence type="ECO:0000313" key="6">
    <source>
        <dbReference type="Proteomes" id="UP000216885"/>
    </source>
</evidence>
<accession>A0A261U569</accession>
<evidence type="ECO:0008006" key="7">
    <source>
        <dbReference type="Google" id="ProtNLM"/>
    </source>
</evidence>
<evidence type="ECO:0000259" key="3">
    <source>
        <dbReference type="Pfam" id="PF04422"/>
    </source>
</evidence>
<proteinExistence type="predicted"/>
<dbReference type="InterPro" id="IPR007525">
    <property type="entry name" value="FrhB_FdhB_C"/>
</dbReference>
<dbReference type="AlphaFoldDB" id="A0A261U569"/>
<dbReference type="InterPro" id="IPR007516">
    <property type="entry name" value="Co_F420_Hydgase/DH_bsu_N"/>
</dbReference>
<dbReference type="InterPro" id="IPR045220">
    <property type="entry name" value="FRHB/FDHB/HCAR-like"/>
</dbReference>